<dbReference type="PANTHER" id="PTHR30204:SF69">
    <property type="entry name" value="MERR-FAMILY TRANSCRIPTIONAL REGULATOR"/>
    <property type="match status" value="1"/>
</dbReference>
<keyword evidence="1" id="KW-0678">Repressor</keyword>
<keyword evidence="5" id="KW-0175">Coiled coil</keyword>
<dbReference type="Gene3D" id="1.10.1660.10">
    <property type="match status" value="1"/>
</dbReference>
<evidence type="ECO:0000259" key="6">
    <source>
        <dbReference type="PROSITE" id="PS50937"/>
    </source>
</evidence>
<sequence>MTATIQELARATGLTSRTLRHYDAIGLLPATGTGPGGMRLYDDASLARLQRILLLRDAGLGLAAIATTLETDRDDVAALTEHIALLRDERERLERRIQSIQRTITALTEGDPLMTDTTFDGFDHTQYRDEVVERWGADAYTRGDGWWRGLGAAGQEAYRAADAEIVAELGRLVAAGADHAGADAQRLVERHRAWVAGAWGGTATDEAYLGLAEMYVADERFAAHYGGPTHAAFLRDAAAASLG</sequence>
<reference evidence="7 8" key="1">
    <citation type="journal article" date="2015" name="Stand. Genomic Sci.">
        <title>Genomic Encyclopedia of Bacterial and Archaeal Type Strains, Phase III: the genomes of soil and plant-associated and newly described type strains.</title>
        <authorList>
            <person name="Whitman W.B."/>
            <person name="Woyke T."/>
            <person name="Klenk H.P."/>
            <person name="Zhou Y."/>
            <person name="Lilburn T.G."/>
            <person name="Beck B.J."/>
            <person name="De Vos P."/>
            <person name="Vandamme P."/>
            <person name="Eisen J.A."/>
            <person name="Garrity G."/>
            <person name="Hugenholtz P."/>
            <person name="Kyrpides N.C."/>
        </authorList>
    </citation>
    <scope>NUCLEOTIDE SEQUENCE [LARGE SCALE GENOMIC DNA]</scope>
    <source>
        <strain evidence="7 8">CV2</strain>
    </source>
</reference>
<dbReference type="GO" id="GO:0003677">
    <property type="term" value="F:DNA binding"/>
    <property type="evidence" value="ECO:0007669"/>
    <property type="project" value="UniProtKB-KW"/>
</dbReference>
<name>A0A4Q7LNV7_9MICO</name>
<dbReference type="Pfam" id="PF13411">
    <property type="entry name" value="MerR_1"/>
    <property type="match status" value="1"/>
</dbReference>
<dbReference type="AlphaFoldDB" id="A0A4Q7LNV7"/>
<dbReference type="Pfam" id="PF07739">
    <property type="entry name" value="TipAS"/>
    <property type="match status" value="1"/>
</dbReference>
<dbReference type="RefSeq" id="WP_130485391.1">
    <property type="nucleotide sequence ID" value="NZ_SGWW01000003.1"/>
</dbReference>
<dbReference type="InterPro" id="IPR047057">
    <property type="entry name" value="MerR_fam"/>
</dbReference>
<feature type="coiled-coil region" evidence="5">
    <location>
        <begin position="76"/>
        <end position="110"/>
    </location>
</feature>
<keyword evidence="4" id="KW-0804">Transcription</keyword>
<dbReference type="GO" id="GO:0003700">
    <property type="term" value="F:DNA-binding transcription factor activity"/>
    <property type="evidence" value="ECO:0007669"/>
    <property type="project" value="InterPro"/>
</dbReference>
<protein>
    <submittedName>
        <fullName evidence="7">DNA-binding transcriptional MerR regulator</fullName>
    </submittedName>
</protein>
<dbReference type="PRINTS" id="PR00040">
    <property type="entry name" value="HTHMERR"/>
</dbReference>
<keyword evidence="2" id="KW-0805">Transcription regulation</keyword>
<evidence type="ECO:0000256" key="5">
    <source>
        <dbReference type="SAM" id="Coils"/>
    </source>
</evidence>
<evidence type="ECO:0000256" key="3">
    <source>
        <dbReference type="ARBA" id="ARBA00023125"/>
    </source>
</evidence>
<gene>
    <name evidence="7" type="ORF">EV141_1543</name>
</gene>
<dbReference type="InterPro" id="IPR000551">
    <property type="entry name" value="MerR-type_HTH_dom"/>
</dbReference>
<evidence type="ECO:0000256" key="2">
    <source>
        <dbReference type="ARBA" id="ARBA00023015"/>
    </source>
</evidence>
<evidence type="ECO:0000256" key="1">
    <source>
        <dbReference type="ARBA" id="ARBA00022491"/>
    </source>
</evidence>
<evidence type="ECO:0000256" key="4">
    <source>
        <dbReference type="ARBA" id="ARBA00023163"/>
    </source>
</evidence>
<organism evidence="7 8">
    <name type="scientific">Microcella putealis</name>
    <dbReference type="NCBI Taxonomy" id="337005"/>
    <lineage>
        <taxon>Bacteria</taxon>
        <taxon>Bacillati</taxon>
        <taxon>Actinomycetota</taxon>
        <taxon>Actinomycetes</taxon>
        <taxon>Micrococcales</taxon>
        <taxon>Microbacteriaceae</taxon>
        <taxon>Microcella</taxon>
    </lineage>
</organism>
<dbReference type="PROSITE" id="PS50937">
    <property type="entry name" value="HTH_MERR_2"/>
    <property type="match status" value="1"/>
</dbReference>
<evidence type="ECO:0000313" key="8">
    <source>
        <dbReference type="Proteomes" id="UP000293519"/>
    </source>
</evidence>
<dbReference type="InterPro" id="IPR012925">
    <property type="entry name" value="TipAS_dom"/>
</dbReference>
<dbReference type="CDD" id="cd01106">
    <property type="entry name" value="HTH_TipAL-Mta"/>
    <property type="match status" value="1"/>
</dbReference>
<dbReference type="SUPFAM" id="SSF46955">
    <property type="entry name" value="Putative DNA-binding domain"/>
    <property type="match status" value="1"/>
</dbReference>
<proteinExistence type="predicted"/>
<evidence type="ECO:0000313" key="7">
    <source>
        <dbReference type="EMBL" id="RZS56091.1"/>
    </source>
</evidence>
<keyword evidence="8" id="KW-1185">Reference proteome</keyword>
<dbReference type="EMBL" id="SGWW01000003">
    <property type="protein sequence ID" value="RZS56091.1"/>
    <property type="molecule type" value="Genomic_DNA"/>
</dbReference>
<dbReference type="Proteomes" id="UP000293519">
    <property type="component" value="Unassembled WGS sequence"/>
</dbReference>
<dbReference type="Gene3D" id="1.10.490.50">
    <property type="entry name" value="Antibiotic binding domain of TipA-like multidrug resistance regulators"/>
    <property type="match status" value="1"/>
</dbReference>
<comment type="caution">
    <text evidence="7">The sequence shown here is derived from an EMBL/GenBank/DDBJ whole genome shotgun (WGS) entry which is preliminary data.</text>
</comment>
<dbReference type="InterPro" id="IPR009061">
    <property type="entry name" value="DNA-bd_dom_put_sf"/>
</dbReference>
<accession>A0A4Q7LNV7</accession>
<dbReference type="InterPro" id="IPR036244">
    <property type="entry name" value="TipA-like_antibiotic-bd"/>
</dbReference>
<keyword evidence="3 7" id="KW-0238">DNA-binding</keyword>
<feature type="domain" description="HTH merR-type" evidence="6">
    <location>
        <begin position="1"/>
        <end position="71"/>
    </location>
</feature>
<dbReference type="PANTHER" id="PTHR30204">
    <property type="entry name" value="REDOX-CYCLING DRUG-SENSING TRANSCRIPTIONAL ACTIVATOR SOXR"/>
    <property type="match status" value="1"/>
</dbReference>
<dbReference type="OrthoDB" id="9809391at2"/>
<dbReference type="SUPFAM" id="SSF89082">
    <property type="entry name" value="Antibiotic binding domain of TipA-like multidrug resistance regulators"/>
    <property type="match status" value="1"/>
</dbReference>
<dbReference type="SMART" id="SM00422">
    <property type="entry name" value="HTH_MERR"/>
    <property type="match status" value="1"/>
</dbReference>